<name>A0A1H1FCW3_9EURY</name>
<reference evidence="3" key="1">
    <citation type="submission" date="2016-10" db="EMBL/GenBank/DDBJ databases">
        <authorList>
            <person name="de Groot N.N."/>
        </authorList>
    </citation>
    <scope>NUCLEOTIDE SEQUENCE [LARGE SCALE GENOMIC DNA]</scope>
    <source>
        <strain evidence="3">CGMCC 1.12397</strain>
    </source>
</reference>
<proteinExistence type="predicted"/>
<dbReference type="Proteomes" id="UP000199289">
    <property type="component" value="Unassembled WGS sequence"/>
</dbReference>
<dbReference type="EMBL" id="QQST01000002">
    <property type="protein sequence ID" value="RDI70163.1"/>
    <property type="molecule type" value="Genomic_DNA"/>
</dbReference>
<reference evidence="2 5" key="3">
    <citation type="submission" date="2018-07" db="EMBL/GenBank/DDBJ databases">
        <title>Genome sequence of extremly halophilic archaeon Halopelagius longus strain BC12-B1.</title>
        <authorList>
            <person name="Zhang X."/>
        </authorList>
    </citation>
    <scope>NUCLEOTIDE SEQUENCE [LARGE SCALE GENOMIC DNA]</scope>
    <source>
        <strain evidence="2 5">BC12-B1</strain>
    </source>
</reference>
<accession>A0A1H1FCW3</accession>
<sequence length="108" mass="11835">MAVNRDGTLSGYSPDDYFAVLSGKQQQAVASILAEKDRSVELSLLAAEVAAVLADDKRDVRRVEMKLHHYHLPKLDAAGLLEYCSEDRRVSPAKSLRTVVPPKTASLN</sequence>
<dbReference type="InterPro" id="IPR055768">
    <property type="entry name" value="DUF7344"/>
</dbReference>
<dbReference type="AlphaFoldDB" id="A0A1H1FCW3"/>
<feature type="domain" description="DUF7344" evidence="1">
    <location>
        <begin position="18"/>
        <end position="90"/>
    </location>
</feature>
<evidence type="ECO:0000313" key="2">
    <source>
        <dbReference type="EMBL" id="RDI70163.1"/>
    </source>
</evidence>
<evidence type="ECO:0000313" key="5">
    <source>
        <dbReference type="Proteomes" id="UP000255421"/>
    </source>
</evidence>
<keyword evidence="5" id="KW-1185">Reference proteome</keyword>
<dbReference type="Pfam" id="PF24035">
    <property type="entry name" value="DUF7344"/>
    <property type="match status" value="1"/>
</dbReference>
<gene>
    <name evidence="2" type="ORF">DWB78_16220</name>
    <name evidence="3" type="ORF">SAMN05216278_3141</name>
</gene>
<protein>
    <recommendedName>
        <fullName evidence="1">DUF7344 domain-containing protein</fullName>
    </recommendedName>
</protein>
<dbReference type="OrthoDB" id="247722at2157"/>
<organism evidence="3 4">
    <name type="scientific">Halopelagius longus</name>
    <dbReference type="NCBI Taxonomy" id="1236180"/>
    <lineage>
        <taxon>Archaea</taxon>
        <taxon>Methanobacteriati</taxon>
        <taxon>Methanobacteriota</taxon>
        <taxon>Stenosarchaea group</taxon>
        <taxon>Halobacteria</taxon>
        <taxon>Halobacteriales</taxon>
        <taxon>Haloferacaceae</taxon>
    </lineage>
</organism>
<evidence type="ECO:0000259" key="1">
    <source>
        <dbReference type="Pfam" id="PF24035"/>
    </source>
</evidence>
<reference evidence="4" key="2">
    <citation type="submission" date="2016-10" db="EMBL/GenBank/DDBJ databases">
        <authorList>
            <person name="Varghese N."/>
            <person name="Submissions S."/>
        </authorList>
    </citation>
    <scope>NUCLEOTIDE SEQUENCE [LARGE SCALE GENOMIC DNA]</scope>
    <source>
        <strain evidence="4">CGMCC 1.12397</strain>
    </source>
</reference>
<dbReference type="RefSeq" id="WP_092538657.1">
    <property type="nucleotide sequence ID" value="NZ_FNKQ01000004.1"/>
</dbReference>
<evidence type="ECO:0000313" key="4">
    <source>
        <dbReference type="Proteomes" id="UP000199289"/>
    </source>
</evidence>
<dbReference type="Proteomes" id="UP000255421">
    <property type="component" value="Unassembled WGS sequence"/>
</dbReference>
<dbReference type="EMBL" id="FNKQ01000004">
    <property type="protein sequence ID" value="SDQ98757.1"/>
    <property type="molecule type" value="Genomic_DNA"/>
</dbReference>
<evidence type="ECO:0000313" key="3">
    <source>
        <dbReference type="EMBL" id="SDQ98757.1"/>
    </source>
</evidence>